<feature type="signal peptide" evidence="8">
    <location>
        <begin position="1"/>
        <end position="23"/>
    </location>
</feature>
<evidence type="ECO:0000256" key="8">
    <source>
        <dbReference type="SAM" id="SignalP"/>
    </source>
</evidence>
<feature type="chain" id="PRO_5020255653" description="Outer membrane lipoprotein omp10" evidence="8">
    <location>
        <begin position="24"/>
        <end position="126"/>
    </location>
</feature>
<evidence type="ECO:0000313" key="10">
    <source>
        <dbReference type="Proteomes" id="UP000295131"/>
    </source>
</evidence>
<dbReference type="OrthoDB" id="7889062at2"/>
<reference evidence="9 10" key="1">
    <citation type="journal article" date="2013" name="Int. J. Syst. Evol. Microbiol.">
        <title>Hoeflea suaedae sp. nov., an endophytic bacterium isolated from the root of the halophyte Suaeda maritima.</title>
        <authorList>
            <person name="Chung E.J."/>
            <person name="Park J.A."/>
            <person name="Pramanik P."/>
            <person name="Bibi F."/>
            <person name="Jeon C.O."/>
            <person name="Chung Y.R."/>
        </authorList>
    </citation>
    <scope>NUCLEOTIDE SEQUENCE [LARGE SCALE GENOMIC DNA]</scope>
    <source>
        <strain evidence="9 10">YC6898</strain>
    </source>
</reference>
<comment type="similarity">
    <text evidence="7">Belongs to the rhizobiaceae omp10 lipoprotein family.</text>
</comment>
<comment type="subcellular location">
    <subcellularLocation>
        <location evidence="1">Cell outer membrane</location>
        <topology evidence="1">Lipid-anchor</topology>
    </subcellularLocation>
</comment>
<evidence type="ECO:0000256" key="1">
    <source>
        <dbReference type="ARBA" id="ARBA00004459"/>
    </source>
</evidence>
<gene>
    <name evidence="9" type="ORF">E2A64_11080</name>
</gene>
<keyword evidence="5" id="KW-0998">Cell outer membrane</keyword>
<keyword evidence="2 8" id="KW-0732">Signal</keyword>
<dbReference type="Pfam" id="PF26368">
    <property type="entry name" value="OMP10"/>
    <property type="match status" value="1"/>
</dbReference>
<accession>A0A4R5PKM7</accession>
<evidence type="ECO:0000256" key="5">
    <source>
        <dbReference type="ARBA" id="ARBA00023237"/>
    </source>
</evidence>
<proteinExistence type="inferred from homology"/>
<dbReference type="PROSITE" id="PS51257">
    <property type="entry name" value="PROKAR_LIPOPROTEIN"/>
    <property type="match status" value="1"/>
</dbReference>
<keyword evidence="3" id="KW-0472">Membrane</keyword>
<protein>
    <recommendedName>
        <fullName evidence="11">Outer membrane lipoprotein omp10</fullName>
    </recommendedName>
</protein>
<dbReference type="AlphaFoldDB" id="A0A4R5PKM7"/>
<organism evidence="9 10">
    <name type="scientific">Pseudohoeflea suaedae</name>
    <dbReference type="NCBI Taxonomy" id="877384"/>
    <lineage>
        <taxon>Bacteria</taxon>
        <taxon>Pseudomonadati</taxon>
        <taxon>Pseudomonadota</taxon>
        <taxon>Alphaproteobacteria</taxon>
        <taxon>Hyphomicrobiales</taxon>
        <taxon>Rhizobiaceae</taxon>
        <taxon>Pseudohoeflea</taxon>
    </lineage>
</organism>
<comment type="caution">
    <text evidence="9">The sequence shown here is derived from an EMBL/GenBank/DDBJ whole genome shotgun (WGS) entry which is preliminary data.</text>
</comment>
<dbReference type="NCBIfam" id="NF041251">
    <property type="entry name" value="omp10_alpha_prot"/>
    <property type="match status" value="1"/>
</dbReference>
<dbReference type="RefSeq" id="WP_133284558.1">
    <property type="nucleotide sequence ID" value="NZ_SMSI01000002.1"/>
</dbReference>
<evidence type="ECO:0008006" key="11">
    <source>
        <dbReference type="Google" id="ProtNLM"/>
    </source>
</evidence>
<dbReference type="GO" id="GO:0009279">
    <property type="term" value="C:cell outer membrane"/>
    <property type="evidence" value="ECO:0007669"/>
    <property type="project" value="UniProtKB-SubCell"/>
</dbReference>
<name>A0A4R5PKM7_9HYPH</name>
<sequence>MKHTKLLALAALPLFLAACQSVSYGPSSGGFNPPPQQAGVEGQWTDPNGIISSFYGGRFETRTTDGTNSLLAKGNYTQINPSLVEIEMTSLVRNTTSRVNCALATPDQLNCTSSTGSQFSLRRKTV</sequence>
<keyword evidence="4" id="KW-0564">Palmitate</keyword>
<evidence type="ECO:0000256" key="3">
    <source>
        <dbReference type="ARBA" id="ARBA00023136"/>
    </source>
</evidence>
<evidence type="ECO:0000313" key="9">
    <source>
        <dbReference type="EMBL" id="TDH35858.1"/>
    </source>
</evidence>
<evidence type="ECO:0000256" key="6">
    <source>
        <dbReference type="ARBA" id="ARBA00023288"/>
    </source>
</evidence>
<keyword evidence="6" id="KW-0449">Lipoprotein</keyword>
<dbReference type="Proteomes" id="UP000295131">
    <property type="component" value="Unassembled WGS sequence"/>
</dbReference>
<evidence type="ECO:0000256" key="7">
    <source>
        <dbReference type="ARBA" id="ARBA00044505"/>
    </source>
</evidence>
<evidence type="ECO:0000256" key="2">
    <source>
        <dbReference type="ARBA" id="ARBA00022729"/>
    </source>
</evidence>
<dbReference type="EMBL" id="SMSI01000002">
    <property type="protein sequence ID" value="TDH35858.1"/>
    <property type="molecule type" value="Genomic_DNA"/>
</dbReference>
<evidence type="ECO:0000256" key="4">
    <source>
        <dbReference type="ARBA" id="ARBA00023139"/>
    </source>
</evidence>
<keyword evidence="10" id="KW-1185">Reference proteome</keyword>
<dbReference type="InterPro" id="IPR049857">
    <property type="entry name" value="Omp10-like"/>
</dbReference>